<evidence type="ECO:0000256" key="1">
    <source>
        <dbReference type="SAM" id="MobiDB-lite"/>
    </source>
</evidence>
<evidence type="ECO:0000313" key="3">
    <source>
        <dbReference type="EMBL" id="MFC4359853.1"/>
    </source>
</evidence>
<comment type="caution">
    <text evidence="3">The sequence shown here is derived from an EMBL/GenBank/DDBJ whole genome shotgun (WGS) entry which is preliminary data.</text>
</comment>
<sequence length="366" mass="38541">MAAGSPGSFTRRQFVGGFGAGTLSLTRAPGGVRAAQQSQPYDRIVISAGETRTFELGDGDVLENTIIDITASGATAFVYAAGRGWTIRNVAVVGRHPERNQPVLLAKDFGGGSVVENCYFGGDPSAPKATAVFVHAEHSGDLLVRNCVFEDWTDNAIYASPPGNPDIEHYRPDNVGQGGTVRVENCYFENVHVAGVRLGTDGSYARNCVFNGGPHRGFWGYYGETTYTNCHAVANYPFYAGGLTYEKQGSATMVLEDCCGEGTLEALGGAEIRGDPCRAPQTSPPAGVPMSARAAASGPPDAASNGTETTAGGESDPAPATDRSRRWFWPVAAALSLLTSNPLLGLLVVLAVVALVVAWRRSDRFD</sequence>
<organism evidence="3 4">
    <name type="scientific">Halobium salinum</name>
    <dbReference type="NCBI Taxonomy" id="1364940"/>
    <lineage>
        <taxon>Archaea</taxon>
        <taxon>Methanobacteriati</taxon>
        <taxon>Methanobacteriota</taxon>
        <taxon>Stenosarchaea group</taxon>
        <taxon>Halobacteria</taxon>
        <taxon>Halobacteriales</taxon>
        <taxon>Haloferacaceae</taxon>
        <taxon>Halobium</taxon>
    </lineage>
</organism>
<name>A0ABD5PGI5_9EURY</name>
<feature type="transmembrane region" description="Helical" evidence="2">
    <location>
        <begin position="327"/>
        <end position="359"/>
    </location>
</feature>
<proteinExistence type="predicted"/>
<accession>A0ABD5PGI5</accession>
<dbReference type="AlphaFoldDB" id="A0ABD5PGI5"/>
<dbReference type="InterPro" id="IPR006626">
    <property type="entry name" value="PbH1"/>
</dbReference>
<keyword evidence="2" id="KW-1133">Transmembrane helix</keyword>
<dbReference type="InterPro" id="IPR011050">
    <property type="entry name" value="Pectin_lyase_fold/virulence"/>
</dbReference>
<gene>
    <name evidence="3" type="ORF">ACFO0N_18055</name>
</gene>
<keyword evidence="2" id="KW-0812">Transmembrane</keyword>
<protein>
    <submittedName>
        <fullName evidence="3">Right-handed parallel beta-helix repeat-containing protein</fullName>
    </submittedName>
</protein>
<dbReference type="Proteomes" id="UP001595921">
    <property type="component" value="Unassembled WGS sequence"/>
</dbReference>
<dbReference type="SMART" id="SM00710">
    <property type="entry name" value="PbH1"/>
    <property type="match status" value="2"/>
</dbReference>
<keyword evidence="4" id="KW-1185">Reference proteome</keyword>
<dbReference type="Gene3D" id="2.160.20.10">
    <property type="entry name" value="Single-stranded right-handed beta-helix, Pectin lyase-like"/>
    <property type="match status" value="1"/>
</dbReference>
<dbReference type="InterPro" id="IPR012334">
    <property type="entry name" value="Pectin_lyas_fold"/>
</dbReference>
<dbReference type="PROSITE" id="PS51318">
    <property type="entry name" value="TAT"/>
    <property type="match status" value="1"/>
</dbReference>
<dbReference type="RefSeq" id="WP_267621140.1">
    <property type="nucleotide sequence ID" value="NZ_JAODIW010000006.1"/>
</dbReference>
<keyword evidence="2" id="KW-0472">Membrane</keyword>
<dbReference type="SUPFAM" id="SSF51126">
    <property type="entry name" value="Pectin lyase-like"/>
    <property type="match status" value="1"/>
</dbReference>
<dbReference type="EMBL" id="JBHSDS010000008">
    <property type="protein sequence ID" value="MFC4359853.1"/>
    <property type="molecule type" value="Genomic_DNA"/>
</dbReference>
<reference evidence="3 4" key="1">
    <citation type="journal article" date="2019" name="Int. J. Syst. Evol. Microbiol.">
        <title>The Global Catalogue of Microorganisms (GCM) 10K type strain sequencing project: providing services to taxonomists for standard genome sequencing and annotation.</title>
        <authorList>
            <consortium name="The Broad Institute Genomics Platform"/>
            <consortium name="The Broad Institute Genome Sequencing Center for Infectious Disease"/>
            <person name="Wu L."/>
            <person name="Ma J."/>
        </authorList>
    </citation>
    <scope>NUCLEOTIDE SEQUENCE [LARGE SCALE GENOMIC DNA]</scope>
    <source>
        <strain evidence="3 4">CGMCC 1.12553</strain>
    </source>
</reference>
<feature type="compositionally biased region" description="Low complexity" evidence="1">
    <location>
        <begin position="291"/>
        <end position="304"/>
    </location>
</feature>
<feature type="region of interest" description="Disordered" evidence="1">
    <location>
        <begin position="275"/>
        <end position="322"/>
    </location>
</feature>
<evidence type="ECO:0000313" key="4">
    <source>
        <dbReference type="Proteomes" id="UP001595921"/>
    </source>
</evidence>
<dbReference type="InterPro" id="IPR006311">
    <property type="entry name" value="TAT_signal"/>
</dbReference>
<evidence type="ECO:0000256" key="2">
    <source>
        <dbReference type="SAM" id="Phobius"/>
    </source>
</evidence>